<name>A0ABM0JCX5_APLCA</name>
<protein>
    <submittedName>
        <fullName evidence="3">Uncharacterized protein LOC101848404</fullName>
    </submittedName>
</protein>
<proteinExistence type="predicted"/>
<evidence type="ECO:0000256" key="1">
    <source>
        <dbReference type="SAM" id="MobiDB-lite"/>
    </source>
</evidence>
<keyword evidence="2" id="KW-1185">Reference proteome</keyword>
<feature type="region of interest" description="Disordered" evidence="1">
    <location>
        <begin position="915"/>
        <end position="976"/>
    </location>
</feature>
<dbReference type="GeneID" id="101848404"/>
<feature type="compositionally biased region" description="Basic and acidic residues" evidence="1">
    <location>
        <begin position="106"/>
        <end position="116"/>
    </location>
</feature>
<dbReference type="RefSeq" id="XP_005090819.2">
    <property type="nucleotide sequence ID" value="XM_005090762.3"/>
</dbReference>
<feature type="region of interest" description="Disordered" evidence="1">
    <location>
        <begin position="105"/>
        <end position="150"/>
    </location>
</feature>
<feature type="compositionally biased region" description="Polar residues" evidence="1">
    <location>
        <begin position="137"/>
        <end position="150"/>
    </location>
</feature>
<evidence type="ECO:0000313" key="2">
    <source>
        <dbReference type="Proteomes" id="UP000694888"/>
    </source>
</evidence>
<dbReference type="Proteomes" id="UP000694888">
    <property type="component" value="Unplaced"/>
</dbReference>
<gene>
    <name evidence="3" type="primary">LOC101848404</name>
</gene>
<evidence type="ECO:0000313" key="3">
    <source>
        <dbReference type="RefSeq" id="XP_005090819.2"/>
    </source>
</evidence>
<organism evidence="2 3">
    <name type="scientific">Aplysia californica</name>
    <name type="common">California sea hare</name>
    <dbReference type="NCBI Taxonomy" id="6500"/>
    <lineage>
        <taxon>Eukaryota</taxon>
        <taxon>Metazoa</taxon>
        <taxon>Spiralia</taxon>
        <taxon>Lophotrochozoa</taxon>
        <taxon>Mollusca</taxon>
        <taxon>Gastropoda</taxon>
        <taxon>Heterobranchia</taxon>
        <taxon>Euthyneura</taxon>
        <taxon>Tectipleura</taxon>
        <taxon>Aplysiida</taxon>
        <taxon>Aplysioidea</taxon>
        <taxon>Aplysiidae</taxon>
        <taxon>Aplysia</taxon>
    </lineage>
</organism>
<accession>A0ABM0JCX5</accession>
<feature type="compositionally biased region" description="Polar residues" evidence="1">
    <location>
        <begin position="934"/>
        <end position="945"/>
    </location>
</feature>
<reference evidence="3" key="1">
    <citation type="submission" date="2025-08" db="UniProtKB">
        <authorList>
            <consortium name="RefSeq"/>
        </authorList>
    </citation>
    <scope>IDENTIFICATION</scope>
</reference>
<sequence length="1423" mass="152552">MASAVLAQPSSLLTSTTGLFHAQARRNTKTFISERASTQTSTESELAQLLHCYLMTKGVVPRRSESCSDSMRPVTSAELFVRELLSLARSTTNGQMPAGWSCAQDVRGDAGGDQDRNACISDSTPHSYHPNLGGTGNPSSDPSTGPSSVCELQQHSSLNVGNMHATVPHYTQGNSSPVKCSVVASSALDTRQGGSVKDSGVALRVPALLAAGADVFPSQAPSLERPSLASDIRLSTGSSKSRAQLQCCPSGLATGGLSACGSQSVLKNAVSSVHPGLSVNYDAIRASSVSSREPGSTVPNFLLDGCDDYARTRLPSSHTAAPTWNDLPSLGLQASTSQSLNCEQSTPVLEASSQSVMQICLPGSSHTLFVDGVRATEEKTGSPQPIRNNQMGHVSASCILPQVSSAEQPGTLWRDRSNFLQHPASAACLTVSSHHTSLPQSLTHTFASSHSSGPERPCSTIVNSQRHLMGAKSQFQTNSSHGDIDDGPLWLSDRDFSTNRSVFVSCSPQFSYQSELRAESDKCLRDEDDLAFSAAEESLIDVESDSHVAETDCPNLNQIQHEIDKHNVQSDTQLWHSHCPLRRSALPHVDGIVKSMKDAENKEKTAPVLQSRSHSIHIVSSNANSASDTMSPGNVGALHRIRVTASSGILEAASKFHGLTSFAIVGKSSKIPVITSSEIVGETSEVPVTASSRILRAESKFPGSMSSEYVEETSEMLVPTSSGIASSSTSPAWDTCPAPISTPIRSAKIHNMKNQGELLYVAVGQGVCRFASEHPMTRGVRLHKGKREVKRQLVRLRRRSDLDLQETLVTWRRGKEVLERNRFDDFFELTADGLCEQAEVHACRRRDQYVVNWYVWCPGHGNCRRKCGGFGICLENCRGIQHKQDRHNCSLMINMKLFISDLSTWRIHLTGSHVPPDSSVTWMPPPPKTRHTGPKSTKPNPQGQGSPEKKSGEKLYTDPAGENPPSEKDASFIESSQPVRSSSLVLSQAAFEPTSNYPSKKRISKMLSALKRRRGQRPYNYRNFMNRKAAGSQSVGNKSSTCNSIVFSSSEDVLKKQDGAMCDNNAFESDVAVMRGKKKVADVFSLPSPLPASGSLVSQPETSFVSDSKQISLEDGNLLSNNGRLCDGQDLSVSFGVDSALSTCSTFDVSEQSLVPTSQSNGQLLVPKAGSLNVTSPTATFTDESSSLADIQASLQVPSSEQERLLNEVVGLCAHSMDFPASDSCSRSTLCLPPEREVIPERSQYDQPFLSANSLTDILQQVNSGLRSQLLDSSEASHDQVSDQTQWSVTLSGDQTPVHSQLRTPGGSVPVGGHLNFPQWPDDHLGPSSPSPAPDAERLSPCCASAPVLPPTGEDGAVALYSQLGGVCSSSGVEQHTETSVTTASQGLVPVSPHHAVLVSEALPSYQEAAAALIARQRMGDLH</sequence>
<feature type="region of interest" description="Disordered" evidence="1">
    <location>
        <begin position="1295"/>
        <end position="1347"/>
    </location>
</feature>
<feature type="compositionally biased region" description="Basic and acidic residues" evidence="1">
    <location>
        <begin position="947"/>
        <end position="956"/>
    </location>
</feature>